<organism evidence="3 4">
    <name type="scientific">Agromyces agglutinans</name>
    <dbReference type="NCBI Taxonomy" id="2662258"/>
    <lineage>
        <taxon>Bacteria</taxon>
        <taxon>Bacillati</taxon>
        <taxon>Actinomycetota</taxon>
        <taxon>Actinomycetes</taxon>
        <taxon>Micrococcales</taxon>
        <taxon>Microbacteriaceae</taxon>
        <taxon>Agromyces</taxon>
    </lineage>
</organism>
<evidence type="ECO:0000256" key="1">
    <source>
        <dbReference type="SAM" id="MobiDB-lite"/>
    </source>
</evidence>
<feature type="compositionally biased region" description="Basic and acidic residues" evidence="1">
    <location>
        <begin position="67"/>
        <end position="85"/>
    </location>
</feature>
<keyword evidence="2" id="KW-1133">Transmembrane helix</keyword>
<feature type="region of interest" description="Disordered" evidence="1">
    <location>
        <begin position="1"/>
        <end position="85"/>
    </location>
</feature>
<evidence type="ECO:0000256" key="2">
    <source>
        <dbReference type="SAM" id="Phobius"/>
    </source>
</evidence>
<feature type="compositionally biased region" description="Polar residues" evidence="1">
    <location>
        <begin position="1"/>
        <end position="10"/>
    </location>
</feature>
<name>A0A6I2F1M5_9MICO</name>
<comment type="caution">
    <text evidence="3">The sequence shown here is derived from an EMBL/GenBank/DDBJ whole genome shotgun (WGS) entry which is preliminary data.</text>
</comment>
<feature type="transmembrane region" description="Helical" evidence="2">
    <location>
        <begin position="146"/>
        <end position="169"/>
    </location>
</feature>
<feature type="transmembrane region" description="Helical" evidence="2">
    <location>
        <begin position="119"/>
        <end position="140"/>
    </location>
</feature>
<dbReference type="InterPro" id="IPR021403">
    <property type="entry name" value="DUF3043"/>
</dbReference>
<reference evidence="3 4" key="1">
    <citation type="submission" date="2019-10" db="EMBL/GenBank/DDBJ databases">
        <authorList>
            <person name="Nie G."/>
            <person name="Ming H."/>
            <person name="Yi B."/>
        </authorList>
    </citation>
    <scope>NUCLEOTIDE SEQUENCE [LARGE SCALE GENOMIC DNA]</scope>
    <source>
        <strain evidence="3 4">CFH 90414</strain>
    </source>
</reference>
<gene>
    <name evidence="3" type="ORF">GE115_00565</name>
</gene>
<accession>A0A6I2F1M5</accession>
<dbReference type="EMBL" id="WJIF01000001">
    <property type="protein sequence ID" value="MRG58372.1"/>
    <property type="molecule type" value="Genomic_DNA"/>
</dbReference>
<dbReference type="AlphaFoldDB" id="A0A6I2F1M5"/>
<dbReference type="Proteomes" id="UP000431080">
    <property type="component" value="Unassembled WGS sequence"/>
</dbReference>
<dbReference type="Pfam" id="PF11241">
    <property type="entry name" value="DUF3043"/>
    <property type="match status" value="1"/>
</dbReference>
<sequence>MPVILSSTDPRNPVAKQPENTQSPSPVDAQPESLEQTQERLKQGGKGAPTPTRAEREAARKRPLVPNDRKEAARQAKAKAAEQREKARIGMAMGDDKYLPMRDRGPQKRFVRDYVDARFSIGEVLIPVMFLVILLTLVPSYEVQSISILLLWGFFIIAVVDVIILGAILTKKLRAKFGADKAEKVRWYAAMRALQLRPLRLPKPQVKYGKFPS</sequence>
<keyword evidence="2" id="KW-0472">Membrane</keyword>
<keyword evidence="4" id="KW-1185">Reference proteome</keyword>
<evidence type="ECO:0000313" key="4">
    <source>
        <dbReference type="Proteomes" id="UP000431080"/>
    </source>
</evidence>
<evidence type="ECO:0000313" key="3">
    <source>
        <dbReference type="EMBL" id="MRG58372.1"/>
    </source>
</evidence>
<protein>
    <submittedName>
        <fullName evidence="3">DUF3043 domain-containing protein</fullName>
    </submittedName>
</protein>
<keyword evidence="2" id="KW-0812">Transmembrane</keyword>
<proteinExistence type="predicted"/>